<dbReference type="InterPro" id="IPR036866">
    <property type="entry name" value="RibonucZ/Hydroxyglut_hydro"/>
</dbReference>
<name>A0AB34FGJ5_9HYPO</name>
<dbReference type="PANTHER" id="PTHR43223">
    <property type="entry name" value="ALKYL/ARYL-SULFATASE"/>
    <property type="match status" value="1"/>
</dbReference>
<dbReference type="InterPro" id="IPR038536">
    <property type="entry name" value="Alkyl/aryl-sulf_dimr_sf"/>
</dbReference>
<keyword evidence="3" id="KW-0862">Zinc</keyword>
<evidence type="ECO:0000313" key="6">
    <source>
        <dbReference type="EMBL" id="KAJ6438187.1"/>
    </source>
</evidence>
<dbReference type="Pfam" id="PF14864">
    <property type="entry name" value="Alkyl_sulf_C"/>
    <property type="match status" value="1"/>
</dbReference>
<evidence type="ECO:0000256" key="4">
    <source>
        <dbReference type="ARBA" id="ARBA00033751"/>
    </source>
</evidence>
<dbReference type="GO" id="GO:0018741">
    <property type="term" value="F:linear primary-alkylsulfatase activity"/>
    <property type="evidence" value="ECO:0007669"/>
    <property type="project" value="InterPro"/>
</dbReference>
<keyword evidence="7" id="KW-1185">Reference proteome</keyword>
<comment type="caution">
    <text evidence="6">The sequence shown here is derived from an EMBL/GenBank/DDBJ whole genome shotgun (WGS) entry which is preliminary data.</text>
</comment>
<dbReference type="CDD" id="cd07710">
    <property type="entry name" value="arylsulfatase_Sdsa1-like_MBL-fold"/>
    <property type="match status" value="1"/>
</dbReference>
<dbReference type="Gene3D" id="1.25.40.880">
    <property type="entry name" value="Alkyl sulfatase, dimerisation domain"/>
    <property type="match status" value="1"/>
</dbReference>
<dbReference type="PANTHER" id="PTHR43223:SF1">
    <property type="entry name" value="ALKYL_ARYL-SULFATASE BDS1"/>
    <property type="match status" value="1"/>
</dbReference>
<dbReference type="Proteomes" id="UP001163105">
    <property type="component" value="Unassembled WGS sequence"/>
</dbReference>
<dbReference type="Gene3D" id="3.30.1050.10">
    <property type="entry name" value="SCP2 sterol-binding domain"/>
    <property type="match status" value="1"/>
</dbReference>
<reference evidence="6" key="1">
    <citation type="submission" date="2023-01" db="EMBL/GenBank/DDBJ databases">
        <title>The growth and conidiation of Purpureocillium lavendulum are regulated by nitrogen source and histone H3K14 acetylation.</title>
        <authorList>
            <person name="Tang P."/>
            <person name="Han J."/>
            <person name="Zhang C."/>
            <person name="Tang P."/>
            <person name="Qi F."/>
            <person name="Zhang K."/>
            <person name="Liang L."/>
        </authorList>
    </citation>
    <scope>NUCLEOTIDE SEQUENCE</scope>
    <source>
        <strain evidence="6">YMF1.00683</strain>
    </source>
</reference>
<dbReference type="SUPFAM" id="SSF56281">
    <property type="entry name" value="Metallo-hydrolase/oxidoreductase"/>
    <property type="match status" value="1"/>
</dbReference>
<dbReference type="InterPro" id="IPR044097">
    <property type="entry name" value="Bds1/SdsA1_MBL-fold"/>
</dbReference>
<dbReference type="SUPFAM" id="SSF55718">
    <property type="entry name" value="SCP-like"/>
    <property type="match status" value="1"/>
</dbReference>
<keyword evidence="1" id="KW-0479">Metal-binding</keyword>
<evidence type="ECO:0000256" key="1">
    <source>
        <dbReference type="ARBA" id="ARBA00022723"/>
    </source>
</evidence>
<organism evidence="6 7">
    <name type="scientific">Purpureocillium lavendulum</name>
    <dbReference type="NCBI Taxonomy" id="1247861"/>
    <lineage>
        <taxon>Eukaryota</taxon>
        <taxon>Fungi</taxon>
        <taxon>Dikarya</taxon>
        <taxon>Ascomycota</taxon>
        <taxon>Pezizomycotina</taxon>
        <taxon>Sordariomycetes</taxon>
        <taxon>Hypocreomycetidae</taxon>
        <taxon>Hypocreales</taxon>
        <taxon>Ophiocordycipitaceae</taxon>
        <taxon>Purpureocillium</taxon>
    </lineage>
</organism>
<dbReference type="Pfam" id="PF14863">
    <property type="entry name" value="Alkyl_sulf_dimr"/>
    <property type="match status" value="1"/>
</dbReference>
<evidence type="ECO:0000313" key="7">
    <source>
        <dbReference type="Proteomes" id="UP001163105"/>
    </source>
</evidence>
<evidence type="ECO:0000256" key="2">
    <source>
        <dbReference type="ARBA" id="ARBA00022801"/>
    </source>
</evidence>
<dbReference type="GO" id="GO:0046872">
    <property type="term" value="F:metal ion binding"/>
    <property type="evidence" value="ECO:0007669"/>
    <property type="project" value="UniProtKB-KW"/>
</dbReference>
<dbReference type="AlphaFoldDB" id="A0AB34FGJ5"/>
<dbReference type="SMART" id="SM00849">
    <property type="entry name" value="Lactamase_B"/>
    <property type="match status" value="1"/>
</dbReference>
<evidence type="ECO:0000256" key="3">
    <source>
        <dbReference type="ARBA" id="ARBA00022833"/>
    </source>
</evidence>
<feature type="domain" description="Metallo-beta-lactamase" evidence="5">
    <location>
        <begin position="22"/>
        <end position="247"/>
    </location>
</feature>
<dbReference type="InterPro" id="IPR001279">
    <property type="entry name" value="Metallo-B-lactamas"/>
</dbReference>
<sequence length="577" mass="62373">MTAGLYQVVDGVFQVRGLDLANMNIVQVPGGNGIVIIDCLTSVETARRALEVYQGYHRGLFGQDADIKALVYTHCHADHFGGAQAIVDKAGADLVVIGPDGFLEHAVSENIYAGAAMTRRSVYMYGERLDKSPTGQIGAGLGQALSAGVNSLVAPTQIIKRDGPLEPAINGLDIVCQLTPGTEAPAEVNFYFPQYKALCMAENATHTLHNIQTLRGAPVRDARLWSRYLDESIALFGTASEVVFSSHHWPTWKQADGDDDGDLVVRFLSEQRDYYAYLHNETLRQLNNGQTPLEIAESIQMPPSLSTRTNLQGYYGSVSHNVKGVYDRYMGWFDGNPANLWRHTPVGEATRYVAAMGGRDAVLAKAADYQADADLRFAATLLNHLVFSDSKDDDAKQQLGSIYTKLGQGAENGTWRNIYLAGARELLYGAEAGNLTMSPDSLMAVNLDELFDTLAIRIEGPRAVLEKGVTIEFMVEAMRTGLLGASKPAGWHLRLSNGALTGRAVKYVAPPKPRDGTVDLTVWLNHEALVKVVGSAAAGQPITLDSLGLVTSGDEAAWDTITALIVLPNPAFNIVTP</sequence>
<accession>A0AB34FGJ5</accession>
<protein>
    <submittedName>
        <fullName evidence="6">Beta-lactamase domain-containing protein</fullName>
    </submittedName>
</protein>
<dbReference type="GO" id="GO:0018909">
    <property type="term" value="P:dodecyl sulfate metabolic process"/>
    <property type="evidence" value="ECO:0007669"/>
    <property type="project" value="InterPro"/>
</dbReference>
<dbReference type="InterPro" id="IPR029228">
    <property type="entry name" value="Alkyl_sulf_dimr"/>
</dbReference>
<proteinExistence type="inferred from homology"/>
<dbReference type="InterPro" id="IPR052195">
    <property type="entry name" value="Bact_Alkyl/Aryl-Sulfatase"/>
</dbReference>
<keyword evidence="2" id="KW-0378">Hydrolase</keyword>
<dbReference type="InterPro" id="IPR036527">
    <property type="entry name" value="SCP2_sterol-bd_dom_sf"/>
</dbReference>
<evidence type="ECO:0000259" key="5">
    <source>
        <dbReference type="SMART" id="SM00849"/>
    </source>
</evidence>
<dbReference type="EMBL" id="JAQHRD010000008">
    <property type="protein sequence ID" value="KAJ6438187.1"/>
    <property type="molecule type" value="Genomic_DNA"/>
</dbReference>
<dbReference type="Pfam" id="PF00753">
    <property type="entry name" value="Lactamase_B"/>
    <property type="match status" value="1"/>
</dbReference>
<comment type="similarity">
    <text evidence="4">Belongs to the metallo-beta-lactamase superfamily. Type III sulfatase family.</text>
</comment>
<gene>
    <name evidence="6" type="ORF">O9K51_08778</name>
</gene>
<dbReference type="GO" id="GO:0046983">
    <property type="term" value="F:protein dimerization activity"/>
    <property type="evidence" value="ECO:0007669"/>
    <property type="project" value="InterPro"/>
</dbReference>
<dbReference type="Gene3D" id="3.60.15.30">
    <property type="entry name" value="Metallo-beta-lactamase domain"/>
    <property type="match status" value="1"/>
</dbReference>
<dbReference type="InterPro" id="IPR029229">
    <property type="entry name" value="Alkyl_sulf_C"/>
</dbReference>